<feature type="compositionally biased region" description="Basic and acidic residues" evidence="5">
    <location>
        <begin position="1430"/>
        <end position="1440"/>
    </location>
</feature>
<feature type="domain" description="BRWD/PHIP N-terminal" evidence="8">
    <location>
        <begin position="102"/>
        <end position="195"/>
    </location>
</feature>
<feature type="compositionally biased region" description="Basic and acidic residues" evidence="5">
    <location>
        <begin position="1491"/>
        <end position="1503"/>
    </location>
</feature>
<dbReference type="Gene3D" id="2.130.10.10">
    <property type="entry name" value="YVTN repeat-like/Quinoprotein amine dehydrogenase"/>
    <property type="match status" value="3"/>
</dbReference>
<dbReference type="InterPro" id="IPR036427">
    <property type="entry name" value="Bromodomain-like_sf"/>
</dbReference>
<evidence type="ECO:0000259" key="6">
    <source>
        <dbReference type="Pfam" id="PF00439"/>
    </source>
</evidence>
<feature type="repeat" description="WD" evidence="4">
    <location>
        <begin position="341"/>
        <end position="382"/>
    </location>
</feature>
<dbReference type="SMART" id="SM00320">
    <property type="entry name" value="WD40"/>
    <property type="match status" value="7"/>
</dbReference>
<dbReference type="PROSITE" id="PS00678">
    <property type="entry name" value="WD_REPEATS_1"/>
    <property type="match status" value="2"/>
</dbReference>
<feature type="repeat" description="WD" evidence="4">
    <location>
        <begin position="383"/>
        <end position="427"/>
    </location>
</feature>
<evidence type="ECO:0000313" key="10">
    <source>
        <dbReference type="Proteomes" id="UP001370490"/>
    </source>
</evidence>
<reference evidence="9 10" key="1">
    <citation type="submission" date="2023-12" db="EMBL/GenBank/DDBJ databases">
        <title>A high-quality genome assembly for Dillenia turbinata (Dilleniales).</title>
        <authorList>
            <person name="Chanderbali A."/>
        </authorList>
    </citation>
    <scope>NUCLEOTIDE SEQUENCE [LARGE SCALE GENOMIC DNA]</scope>
    <source>
        <strain evidence="9">LSX21</strain>
        <tissue evidence="9">Leaf</tissue>
    </source>
</reference>
<accession>A0AAN8UNA0</accession>
<feature type="compositionally biased region" description="Basic residues" evidence="5">
    <location>
        <begin position="925"/>
        <end position="947"/>
    </location>
</feature>
<evidence type="ECO:0000259" key="8">
    <source>
        <dbReference type="Pfam" id="PF25437"/>
    </source>
</evidence>
<dbReference type="InterPro" id="IPR001680">
    <property type="entry name" value="WD40_rpt"/>
</dbReference>
<dbReference type="InterPro" id="IPR052060">
    <property type="entry name" value="Bromo_WD_repeat"/>
</dbReference>
<evidence type="ECO:0000256" key="3">
    <source>
        <dbReference type="ARBA" id="ARBA00023117"/>
    </source>
</evidence>
<dbReference type="CDD" id="cd05529">
    <property type="entry name" value="Bromo_WDR9_I_like"/>
    <property type="match status" value="1"/>
</dbReference>
<keyword evidence="3" id="KW-0103">Bromodomain</keyword>
<feature type="region of interest" description="Disordered" evidence="5">
    <location>
        <begin position="1315"/>
        <end position="1355"/>
    </location>
</feature>
<dbReference type="CDD" id="cd00200">
    <property type="entry name" value="WD40"/>
    <property type="match status" value="1"/>
</dbReference>
<feature type="compositionally biased region" description="Low complexity" evidence="5">
    <location>
        <begin position="1504"/>
        <end position="1513"/>
    </location>
</feature>
<feature type="repeat" description="WD" evidence="4">
    <location>
        <begin position="446"/>
        <end position="478"/>
    </location>
</feature>
<dbReference type="PROSITE" id="PS50294">
    <property type="entry name" value="WD_REPEATS_REGION"/>
    <property type="match status" value="4"/>
</dbReference>
<dbReference type="PROSITE" id="PS50082">
    <property type="entry name" value="WD_REPEATS_2"/>
    <property type="match status" value="5"/>
</dbReference>
<feature type="domain" description="Bromo" evidence="6">
    <location>
        <begin position="1777"/>
        <end position="1827"/>
    </location>
</feature>
<dbReference type="FunFam" id="2.130.10.10:FF:000440">
    <property type="entry name" value="Bromodomain and WD repeat-containing protein"/>
    <property type="match status" value="1"/>
</dbReference>
<feature type="compositionally biased region" description="Acidic residues" evidence="5">
    <location>
        <begin position="968"/>
        <end position="980"/>
    </location>
</feature>
<dbReference type="InterPro" id="IPR015943">
    <property type="entry name" value="WD40/YVTN_repeat-like_dom_sf"/>
</dbReference>
<keyword evidence="1 4" id="KW-0853">WD repeat</keyword>
<protein>
    <submittedName>
        <fullName evidence="9">WD40 repeat</fullName>
    </submittedName>
</protein>
<dbReference type="Gene3D" id="1.20.920.10">
    <property type="entry name" value="Bromodomain-like"/>
    <property type="match status" value="1"/>
</dbReference>
<feature type="region of interest" description="Disordered" evidence="5">
    <location>
        <begin position="1370"/>
        <end position="1536"/>
    </location>
</feature>
<evidence type="ECO:0000259" key="7">
    <source>
        <dbReference type="Pfam" id="PF25313"/>
    </source>
</evidence>
<keyword evidence="2" id="KW-0677">Repeat</keyword>
<dbReference type="InterPro" id="IPR036322">
    <property type="entry name" value="WD40_repeat_dom_sf"/>
</dbReference>
<dbReference type="FunFam" id="2.130.10.10:FF:000403">
    <property type="entry name" value="PH-interacting protein isoform X1"/>
    <property type="match status" value="1"/>
</dbReference>
<dbReference type="GO" id="GO:0007010">
    <property type="term" value="P:cytoskeleton organization"/>
    <property type="evidence" value="ECO:0007669"/>
    <property type="project" value="TreeGrafter"/>
</dbReference>
<evidence type="ECO:0000313" key="9">
    <source>
        <dbReference type="EMBL" id="KAK6913693.1"/>
    </source>
</evidence>
<dbReference type="InterPro" id="IPR057452">
    <property type="entry name" value="BRWD/PHIP_N"/>
</dbReference>
<gene>
    <name evidence="9" type="ORF">RJ641_021014</name>
</gene>
<evidence type="ECO:0000256" key="2">
    <source>
        <dbReference type="ARBA" id="ARBA00022737"/>
    </source>
</evidence>
<feature type="compositionally biased region" description="Polar residues" evidence="5">
    <location>
        <begin position="1315"/>
        <end position="1333"/>
    </location>
</feature>
<dbReference type="Pfam" id="PF25437">
    <property type="entry name" value="BRWD1_N"/>
    <property type="match status" value="1"/>
</dbReference>
<dbReference type="InterPro" id="IPR001487">
    <property type="entry name" value="Bromodomain"/>
</dbReference>
<dbReference type="InterPro" id="IPR019775">
    <property type="entry name" value="WD40_repeat_CS"/>
</dbReference>
<name>A0AAN8UNA0_9MAGN</name>
<organism evidence="9 10">
    <name type="scientific">Dillenia turbinata</name>
    <dbReference type="NCBI Taxonomy" id="194707"/>
    <lineage>
        <taxon>Eukaryota</taxon>
        <taxon>Viridiplantae</taxon>
        <taxon>Streptophyta</taxon>
        <taxon>Embryophyta</taxon>
        <taxon>Tracheophyta</taxon>
        <taxon>Spermatophyta</taxon>
        <taxon>Magnoliopsida</taxon>
        <taxon>eudicotyledons</taxon>
        <taxon>Gunneridae</taxon>
        <taxon>Pentapetalae</taxon>
        <taxon>Dilleniales</taxon>
        <taxon>Dilleniaceae</taxon>
        <taxon>Dillenia</taxon>
    </lineage>
</organism>
<evidence type="ECO:0000256" key="4">
    <source>
        <dbReference type="PROSITE-ProRule" id="PRU00221"/>
    </source>
</evidence>
<feature type="region of interest" description="Disordered" evidence="5">
    <location>
        <begin position="871"/>
        <end position="1029"/>
    </location>
</feature>
<dbReference type="Pfam" id="PF00439">
    <property type="entry name" value="Bromodomain"/>
    <property type="match status" value="1"/>
</dbReference>
<feature type="repeat" description="WD" evidence="4">
    <location>
        <begin position="299"/>
        <end position="340"/>
    </location>
</feature>
<dbReference type="InterPro" id="IPR057451">
    <property type="entry name" value="BRWD/PHIP_AD"/>
</dbReference>
<feature type="compositionally biased region" description="Basic and acidic residues" evidence="5">
    <location>
        <begin position="1391"/>
        <end position="1419"/>
    </location>
</feature>
<dbReference type="FunFam" id="1.20.920.10:FF:000058">
    <property type="entry name" value="WD40/YVTN repeat-like-containing domain"/>
    <property type="match status" value="1"/>
</dbReference>
<feature type="repeat" description="WD" evidence="4">
    <location>
        <begin position="636"/>
        <end position="678"/>
    </location>
</feature>
<dbReference type="Pfam" id="PF25313">
    <property type="entry name" value="BRWD_AD"/>
    <property type="match status" value="1"/>
</dbReference>
<dbReference type="EMBL" id="JBAMMX010000026">
    <property type="protein sequence ID" value="KAK6913693.1"/>
    <property type="molecule type" value="Genomic_DNA"/>
</dbReference>
<feature type="domain" description="BRWD/PHIP ancillary-like" evidence="7">
    <location>
        <begin position="1554"/>
        <end position="1729"/>
    </location>
</feature>
<dbReference type="GO" id="GO:0006357">
    <property type="term" value="P:regulation of transcription by RNA polymerase II"/>
    <property type="evidence" value="ECO:0007669"/>
    <property type="project" value="TreeGrafter"/>
</dbReference>
<dbReference type="PANTHER" id="PTHR16266:SF17">
    <property type="entry name" value="BRWD3"/>
    <property type="match status" value="1"/>
</dbReference>
<dbReference type="SUPFAM" id="SSF50978">
    <property type="entry name" value="WD40 repeat-like"/>
    <property type="match status" value="1"/>
</dbReference>
<dbReference type="GO" id="GO:0005634">
    <property type="term" value="C:nucleus"/>
    <property type="evidence" value="ECO:0007669"/>
    <property type="project" value="TreeGrafter"/>
</dbReference>
<dbReference type="PANTHER" id="PTHR16266">
    <property type="entry name" value="WD REPEAT DOMAIN 9"/>
    <property type="match status" value="1"/>
</dbReference>
<dbReference type="Proteomes" id="UP001370490">
    <property type="component" value="Unassembled WGS sequence"/>
</dbReference>
<dbReference type="Pfam" id="PF00400">
    <property type="entry name" value="WD40"/>
    <property type="match status" value="5"/>
</dbReference>
<evidence type="ECO:0000256" key="1">
    <source>
        <dbReference type="ARBA" id="ARBA00022574"/>
    </source>
</evidence>
<dbReference type="FunFam" id="2.130.10.10:FF:000627">
    <property type="entry name" value="Bromodomain and WD repeat domain-containing protein"/>
    <property type="match status" value="1"/>
</dbReference>
<evidence type="ECO:0000256" key="5">
    <source>
        <dbReference type="SAM" id="MobiDB-lite"/>
    </source>
</evidence>
<keyword evidence="10" id="KW-1185">Reference proteome</keyword>
<dbReference type="SUPFAM" id="SSF47370">
    <property type="entry name" value="Bromodomain"/>
    <property type="match status" value="1"/>
</dbReference>
<proteinExistence type="predicted"/>
<dbReference type="GO" id="GO:0008360">
    <property type="term" value="P:regulation of cell shape"/>
    <property type="evidence" value="ECO:0007669"/>
    <property type="project" value="TreeGrafter"/>
</dbReference>
<sequence>MEVGALVESVARPRSSQRLGTREIIKRVSNRLGGREWREEKERRGCERMLGVFTLGSRRSMALRKYVPPCSGPSANMKPLSFSGKVQEKAELDDLEPIPSEEIDVDIDLREVYFLIMHFLSAGPCHRTFGQFWNELLEHQLLPRRYHAWYSKSGVHSGDENDDGTSFPLSYNKLVERYPHIEKDHLVKLLKQLMLCAAPPSNNIGRGCAPSAANVPTLLGKGSFSLLGHDRNRGEEKIKSPPIYMRWPHKQADQVRGLGLREIGGGFTRHHRAPSTRAACYAIAKPSTMVQKMQNIKKIRGHRNAVYCAIFDRSGRYVITGSDDRLVKIWSMETAYCLSSCRGHEGDITDLAVSSNNFAVASASNDCIIRVWRLPDGLPISVLRGHTGAVTAIAFSPRPGSVFQLLSSSDDGTCRIWDARNSNISPRIYVPRPTESVAGRNQSASTSAQSHQIFCCAFNANGTVFVTGSSDTLARVWSAFKSNADEYEQPNHEMDVLAGHENDVNYVQFSGCAVASRFSSGDQPKEENVPKFKNSWFTKDNIVTCSRDGSAIIWIPRSRRSHGKVGRWTRAYHLKVPPPPMPPQPPRGGPRQRILPTPRGVNMIVWSLDNRFVLAAIMDCRICVWNAVDGSLVHSLTGHSESTYVLDVHPFNPRIAMSAGYDGKTIVWDIWEGTPIRIYEMGRFKLVDGKFSSDGTSIILSDEVGQLYILSTGQGESQKDAKYDQFFLGDYRPLMQDTHGNVLDQETQLPPYRRNMQDLLCDSSMIPYPEPYQTTFQQRRLGALGVEWRPLSVRLAVGPEINLDQDFQMLPPLDLDAWIDPLPEFVDAIEWEPEVEVMSNDTDSEYNEMEEYSSGGEQGSLGSYCSGALGCSEQDSDAESTHTDSLRRSKRKKQKPENEITTTSGRRVKRRNLDVGDDDTSGINKSRKPRNGQKPSKRKSFKSKSLRPQRAAARNALTLFSRIKSTDGEDEDGSEGDSSESESTLQDSIAESDESDQSSQNAQRKHTKGKEVSIEQTAAIVEPKGQVEFHTNAGNRKKLVLKLPIRNPNKLVNENPVPSNHEADIVASSSRAPLEAADESKNYLGYQDPGYSSEDAKSCRIGRRDNAGHEKVDDLLDLSEGYKDSKIKWGGVRARTSKRLRLGEASSTPGNAGYSASFDDRDRFKGISNGGIHTEKEMETTHSHSDLPQYEYKMDRLAHSSDQCNRADTIEGLDISQPVKISIQLNECRESENPPEQAKQALEDKGETKALDINASKLKENPLPMPLKLKIRSKSFPHDSGTPSEVKVNPLEDEDLTCGGCDTLLESCSAVEHNPSSTFSELDGNNQMNSNYENQDELRKEEESTSVQGLQDLHSHPNCKMYDAVYRRSKSSRVRTTFDGKDNGTSNASNHHVDAAREFSEAPPVEEHRTRSKGLKESTEDPSEGTSNAKDLHVDVRMDLSEVPSTSAHRTRSKGLKVIGQYPDVSTSDMNSIEGHGLEDASETEQKPPTNRHDQHLSEEWRSSSRLSVGLRSTRNRRGSHFVRNTSPIDRRKPHQTAKKLSWLMLSMHEDGGSRYIPQKGDEVVYLKQGHQEYLNFIRAAGAAPWTLKAETRAVDFCKVQDLEYATHPGSGESCCKMTLKFVDPASPSYDKTFKLTLPEVTSFPDFLVERTRYDASIKRNWTHRDKCRVWWKNEDEENGSWWEGRIMAVNPKSPEFPDSPWERYVIQYKTDPTEKHRHSPWELYDFDNDGQVDQPHIDDDIRDKLLASLAKLEESGDKVQDTYGIQKLKQVAQKSNFFNRFPVPLSLEVIQSRLAHDYYRSIEALEHDIAVMLSNAESYFGRRLELSAKMERLSKWFRRTLSSL</sequence>
<comment type="caution">
    <text evidence="9">The sequence shown here is derived from an EMBL/GenBank/DDBJ whole genome shotgun (WGS) entry which is preliminary data.</text>
</comment>